<dbReference type="EMBL" id="LAVV01014721">
    <property type="protein sequence ID" value="KNZ44494.1"/>
    <property type="molecule type" value="Genomic_DNA"/>
</dbReference>
<dbReference type="Proteomes" id="UP000037035">
    <property type="component" value="Unassembled WGS sequence"/>
</dbReference>
<proteinExistence type="predicted"/>
<comment type="caution">
    <text evidence="1">The sequence shown here is derived from an EMBL/GenBank/DDBJ whole genome shotgun (WGS) entry which is preliminary data.</text>
</comment>
<protein>
    <submittedName>
        <fullName evidence="1">Uncharacterized protein</fullName>
    </submittedName>
</protein>
<dbReference type="OrthoDB" id="3056932at2759"/>
<sequence>RLLPTFIVPPGIASLPKGVGTASNGKLKASEWHSLFAKHLPLVSLKAFGSVWSSGNHNRKLALLNNLQSLKILVPSLTLITRHTAELLRHSLRGIPSDQIIIMLFTLASFLDYWGRSSTYQNMEVKV</sequence>
<keyword evidence="2" id="KW-1185">Reference proteome</keyword>
<reference evidence="1 2" key="1">
    <citation type="submission" date="2015-08" db="EMBL/GenBank/DDBJ databases">
        <title>Next Generation Sequencing and Analysis of the Genome of Puccinia sorghi L Schw, the Causal Agent of Maize Common Rust.</title>
        <authorList>
            <person name="Rochi L."/>
            <person name="Burguener G."/>
            <person name="Darino M."/>
            <person name="Turjanski A."/>
            <person name="Kreff E."/>
            <person name="Dieguez M.J."/>
            <person name="Sacco F."/>
        </authorList>
    </citation>
    <scope>NUCLEOTIDE SEQUENCE [LARGE SCALE GENOMIC DNA]</scope>
    <source>
        <strain evidence="1 2">RO10H11247</strain>
    </source>
</reference>
<feature type="non-terminal residue" evidence="1">
    <location>
        <position position="1"/>
    </location>
</feature>
<accession>A0A0L6U7K7</accession>
<dbReference type="AlphaFoldDB" id="A0A0L6U7K7"/>
<name>A0A0L6U7K7_9BASI</name>
<gene>
    <name evidence="1" type="ORF">VP01_9104g1</name>
</gene>
<organism evidence="1 2">
    <name type="scientific">Puccinia sorghi</name>
    <dbReference type="NCBI Taxonomy" id="27349"/>
    <lineage>
        <taxon>Eukaryota</taxon>
        <taxon>Fungi</taxon>
        <taxon>Dikarya</taxon>
        <taxon>Basidiomycota</taxon>
        <taxon>Pucciniomycotina</taxon>
        <taxon>Pucciniomycetes</taxon>
        <taxon>Pucciniales</taxon>
        <taxon>Pucciniaceae</taxon>
        <taxon>Puccinia</taxon>
    </lineage>
</organism>
<evidence type="ECO:0000313" key="1">
    <source>
        <dbReference type="EMBL" id="KNZ44494.1"/>
    </source>
</evidence>
<dbReference type="VEuPathDB" id="FungiDB:VP01_9104g1"/>
<evidence type="ECO:0000313" key="2">
    <source>
        <dbReference type="Proteomes" id="UP000037035"/>
    </source>
</evidence>